<evidence type="ECO:0000256" key="2">
    <source>
        <dbReference type="SAM" id="MobiDB-lite"/>
    </source>
</evidence>
<feature type="region of interest" description="Disordered" evidence="2">
    <location>
        <begin position="63"/>
        <end position="87"/>
    </location>
</feature>
<protein>
    <submittedName>
        <fullName evidence="3">Uncharacterized protein</fullName>
    </submittedName>
</protein>
<reference evidence="3 4" key="1">
    <citation type="submission" date="2015-02" db="EMBL/GenBank/DDBJ databases">
        <title>Single cell genomics of a rare environmental alphaproteobacterium provides unique insights into Rickettsiaceae evolution.</title>
        <authorList>
            <person name="Martijn J."/>
            <person name="Schulz F."/>
            <person name="Zaremba-Niedzwiedzka K."/>
            <person name="Viklund J."/>
            <person name="Stepanauskas R."/>
            <person name="Andersson S.G.E."/>
            <person name="Horn M."/>
            <person name="Guy L."/>
            <person name="Ettema T.J.G."/>
        </authorList>
    </citation>
    <scope>NUCLEOTIDE SEQUENCE [LARGE SCALE GENOMIC DNA]</scope>
    <source>
        <strain evidence="3 4">SCGC AAA041-L04</strain>
    </source>
</reference>
<comment type="caution">
    <text evidence="3">The sequence shown here is derived from an EMBL/GenBank/DDBJ whole genome shotgun (WGS) entry which is preliminary data.</text>
</comment>
<feature type="compositionally biased region" description="Basic and acidic residues" evidence="2">
    <location>
        <begin position="275"/>
        <end position="288"/>
    </location>
</feature>
<feature type="region of interest" description="Disordered" evidence="2">
    <location>
        <begin position="224"/>
        <end position="244"/>
    </location>
</feature>
<feature type="compositionally biased region" description="Polar residues" evidence="2">
    <location>
        <begin position="264"/>
        <end position="274"/>
    </location>
</feature>
<feature type="coiled-coil region" evidence="1">
    <location>
        <begin position="1"/>
        <end position="28"/>
    </location>
</feature>
<gene>
    <name evidence="3" type="ORF">SZ25_00318</name>
</gene>
<dbReference type="EMBL" id="JYHA01000050">
    <property type="protein sequence ID" value="KKB96602.1"/>
    <property type="molecule type" value="Genomic_DNA"/>
</dbReference>
<feature type="compositionally biased region" description="Basic and acidic residues" evidence="2">
    <location>
        <begin position="226"/>
        <end position="235"/>
    </location>
</feature>
<evidence type="ECO:0000313" key="3">
    <source>
        <dbReference type="EMBL" id="KKB96602.1"/>
    </source>
</evidence>
<dbReference type="AlphaFoldDB" id="A0A0F5MR97"/>
<feature type="compositionally biased region" description="Basic and acidic residues" evidence="2">
    <location>
        <begin position="309"/>
        <end position="321"/>
    </location>
</feature>
<organism evidence="3 4">
    <name type="scientific">Candidatus Arcanibacter lacustris</name>
    <dbReference type="NCBI Taxonomy" id="1607817"/>
    <lineage>
        <taxon>Bacteria</taxon>
        <taxon>Pseudomonadati</taxon>
        <taxon>Pseudomonadota</taxon>
        <taxon>Alphaproteobacteria</taxon>
        <taxon>Rickettsiales</taxon>
        <taxon>Candidatus Arcanibacter</taxon>
    </lineage>
</organism>
<feature type="region of interest" description="Disordered" evidence="2">
    <location>
        <begin position="263"/>
        <end position="321"/>
    </location>
</feature>
<keyword evidence="1" id="KW-0175">Coiled coil</keyword>
<dbReference type="Proteomes" id="UP000033358">
    <property type="component" value="Unassembled WGS sequence"/>
</dbReference>
<evidence type="ECO:0000313" key="4">
    <source>
        <dbReference type="Proteomes" id="UP000033358"/>
    </source>
</evidence>
<accession>A0A0F5MR97</accession>
<feature type="compositionally biased region" description="Basic and acidic residues" evidence="2">
    <location>
        <begin position="70"/>
        <end position="87"/>
    </location>
</feature>
<keyword evidence="4" id="KW-1185">Reference proteome</keyword>
<name>A0A0F5MR97_9RICK</name>
<sequence>MVKDEESKKEIQAQINKLKEDLHSCRTIEEISGVINSNQALIAQASAAGIDVSAIERAMSSNKATTIGAEDSKSQEKAPNLEHQELERANKVYNEITDKYKDAEDVQLGKRLLSGEQLTDDELRKLQQARANLSEEEKEKRKEDGNQLLEAAQIFKKDAVKLEQEIKHLEERIFLSKDEEERIRHKSNIRVKEDKISDHTFKIDDIKKVLNILHDKGFDIFTQRQENQESQKNKISDNNSLAKKDDNISKDLLNLIKENKDTAGISTNNAQSDNAKSDNAKSDNDLPTKKKKSSFVSSNPSKFVATTPAKHENPNDPKTPD</sequence>
<evidence type="ECO:0000256" key="1">
    <source>
        <dbReference type="SAM" id="Coils"/>
    </source>
</evidence>
<proteinExistence type="predicted"/>